<dbReference type="OrthoDB" id="21449at2"/>
<evidence type="ECO:0000313" key="4">
    <source>
        <dbReference type="Proteomes" id="UP000322214"/>
    </source>
</evidence>
<feature type="region of interest" description="Disordered" evidence="1">
    <location>
        <begin position="58"/>
        <end position="77"/>
    </location>
</feature>
<evidence type="ECO:0000256" key="1">
    <source>
        <dbReference type="SAM" id="MobiDB-lite"/>
    </source>
</evidence>
<keyword evidence="2" id="KW-0732">Signal</keyword>
<dbReference type="InterPro" id="IPR011250">
    <property type="entry name" value="OMP/PagP_B-barrel"/>
</dbReference>
<sequence precursor="true">MVNSNFSTSQVQRWAKIIVAVVVSVSAVSLPAMAQKPYYNNTYKIYPQSHSSRVARASGRANGLPNQPVTARPQPFNVDVVDPPAPFPTLDITDAPLENQSGQFSNLSKAFAANEPAKVTHSGRIQDIFGENSQDQIFGEQESTPQETVPVNPFEKLDPVVPPTTTQDPTPLPPNPFGEMTPREDQSQEPTTPIQNPFNELPQDPTPNTPPMDTDPRGSNQIEPRLPPGSEFTPDPGQINPNPPIPGEEPRPRDDEPGNVSGNDEPRETESPDLTDQKEPGELPDTSERSVFDSKEPDEKDLAPVPAPRSSHVYLPARDPTDYVQSQDAKKGAVPPGYDPRMMPNNPYANLPGPYGYGARPGYPPQPSYPGYPPQPPYPGYVPPYPNAMPQMPYGGQCGPGCTPTQLCNSCNNCNSTSIASSGCGGCNQCNSCCGTGSRPTLVGEDIGNRIVETATVDECGDAAYVDVVSDCDNVCTNFASCYIGLFGGWSDLNDFTTRGELGTGVYFEDAGYLFGFTVGQFQGRNLRTELELSYRNININGLQLDGVSGSEFTSVAGDFGTFAGMLNGYWEFVDFGSEKIKPYVGGGVGFALARPDLIQSNGVEAVINDDESSFAWQWMAGLNYKASPTLDAFVEYRYFTADSFRLDTQLPEVAGVGNGSGPFDYRSSTVLFGMRARF</sequence>
<organism evidence="3 4">
    <name type="scientific">Mariniblastus fucicola</name>
    <dbReference type="NCBI Taxonomy" id="980251"/>
    <lineage>
        <taxon>Bacteria</taxon>
        <taxon>Pseudomonadati</taxon>
        <taxon>Planctomycetota</taxon>
        <taxon>Planctomycetia</taxon>
        <taxon>Pirellulales</taxon>
        <taxon>Pirellulaceae</taxon>
        <taxon>Mariniblastus</taxon>
    </lineage>
</organism>
<keyword evidence="4" id="KW-1185">Reference proteome</keyword>
<feature type="region of interest" description="Disordered" evidence="1">
    <location>
        <begin position="141"/>
        <end position="346"/>
    </location>
</feature>
<evidence type="ECO:0000256" key="2">
    <source>
        <dbReference type="SAM" id="SignalP"/>
    </source>
</evidence>
<proteinExistence type="predicted"/>
<reference evidence="3 4" key="1">
    <citation type="submission" date="2019-08" db="EMBL/GenBank/DDBJ databases">
        <title>Deep-cultivation of Planctomycetes and their phenomic and genomic characterization uncovers novel biology.</title>
        <authorList>
            <person name="Wiegand S."/>
            <person name="Jogler M."/>
            <person name="Boedeker C."/>
            <person name="Pinto D."/>
            <person name="Vollmers J."/>
            <person name="Rivas-Marin E."/>
            <person name="Kohn T."/>
            <person name="Peeters S.H."/>
            <person name="Heuer A."/>
            <person name="Rast P."/>
            <person name="Oberbeckmann S."/>
            <person name="Bunk B."/>
            <person name="Jeske O."/>
            <person name="Meyerdierks A."/>
            <person name="Storesund J.E."/>
            <person name="Kallscheuer N."/>
            <person name="Luecker S."/>
            <person name="Lage O.M."/>
            <person name="Pohl T."/>
            <person name="Merkel B.J."/>
            <person name="Hornburger P."/>
            <person name="Mueller R.-W."/>
            <person name="Bruemmer F."/>
            <person name="Labrenz M."/>
            <person name="Spormann A.M."/>
            <person name="Op den Camp H."/>
            <person name="Overmann J."/>
            <person name="Amann R."/>
            <person name="Jetten M.S.M."/>
            <person name="Mascher T."/>
            <person name="Medema M.H."/>
            <person name="Devos D.P."/>
            <person name="Kaster A.-K."/>
            <person name="Ovreas L."/>
            <person name="Rohde M."/>
            <person name="Galperin M.Y."/>
            <person name="Jogler C."/>
        </authorList>
    </citation>
    <scope>NUCLEOTIDE SEQUENCE [LARGE SCALE GENOMIC DNA]</scope>
    <source>
        <strain evidence="3 4">FC18</strain>
    </source>
</reference>
<feature type="compositionally biased region" description="Polar residues" evidence="1">
    <location>
        <begin position="188"/>
        <end position="198"/>
    </location>
</feature>
<dbReference type="Gene3D" id="2.40.160.20">
    <property type="match status" value="1"/>
</dbReference>
<dbReference type="STRING" id="980251.GCA_001642875_04867"/>
<evidence type="ECO:0000313" key="3">
    <source>
        <dbReference type="EMBL" id="QEG22448.1"/>
    </source>
</evidence>
<feature type="signal peptide" evidence="2">
    <location>
        <begin position="1"/>
        <end position="34"/>
    </location>
</feature>
<gene>
    <name evidence="3" type="ORF">MFFC18_23280</name>
</gene>
<name>A0A5B9P826_9BACT</name>
<dbReference type="AlphaFoldDB" id="A0A5B9P826"/>
<feature type="chain" id="PRO_5022947360" evidence="2">
    <location>
        <begin position="35"/>
        <end position="679"/>
    </location>
</feature>
<dbReference type="Proteomes" id="UP000322214">
    <property type="component" value="Chromosome"/>
</dbReference>
<accession>A0A5B9P826</accession>
<dbReference type="EMBL" id="CP042912">
    <property type="protein sequence ID" value="QEG22448.1"/>
    <property type="molecule type" value="Genomic_DNA"/>
</dbReference>
<dbReference type="RefSeq" id="WP_075086526.1">
    <property type="nucleotide sequence ID" value="NZ_CP042912.1"/>
</dbReference>
<dbReference type="KEGG" id="mff:MFFC18_23280"/>
<feature type="compositionally biased region" description="Basic and acidic residues" evidence="1">
    <location>
        <begin position="264"/>
        <end position="302"/>
    </location>
</feature>
<protein>
    <submittedName>
        <fullName evidence="3">Uncharacterized protein</fullName>
    </submittedName>
</protein>
<dbReference type="SUPFAM" id="SSF56925">
    <property type="entry name" value="OMPA-like"/>
    <property type="match status" value="1"/>
</dbReference>